<accession>A0A0A9GAP0</accession>
<dbReference type="AlphaFoldDB" id="A0A0A9GAP0"/>
<organism evidence="1">
    <name type="scientific">Arundo donax</name>
    <name type="common">Giant reed</name>
    <name type="synonym">Donax arundinaceus</name>
    <dbReference type="NCBI Taxonomy" id="35708"/>
    <lineage>
        <taxon>Eukaryota</taxon>
        <taxon>Viridiplantae</taxon>
        <taxon>Streptophyta</taxon>
        <taxon>Embryophyta</taxon>
        <taxon>Tracheophyta</taxon>
        <taxon>Spermatophyta</taxon>
        <taxon>Magnoliopsida</taxon>
        <taxon>Liliopsida</taxon>
        <taxon>Poales</taxon>
        <taxon>Poaceae</taxon>
        <taxon>PACMAD clade</taxon>
        <taxon>Arundinoideae</taxon>
        <taxon>Arundineae</taxon>
        <taxon>Arundo</taxon>
    </lineage>
</organism>
<dbReference type="EMBL" id="GBRH01180128">
    <property type="protein sequence ID" value="JAE17768.1"/>
    <property type="molecule type" value="Transcribed_RNA"/>
</dbReference>
<evidence type="ECO:0000313" key="1">
    <source>
        <dbReference type="EMBL" id="JAE17768.1"/>
    </source>
</evidence>
<protein>
    <submittedName>
        <fullName evidence="1">Uncharacterized protein</fullName>
    </submittedName>
</protein>
<sequence>MQVFKCSFSEALVTSFSIPIKRFRPARQNPGAVYLV</sequence>
<reference evidence="1" key="2">
    <citation type="journal article" date="2015" name="Data Brief">
        <title>Shoot transcriptome of the giant reed, Arundo donax.</title>
        <authorList>
            <person name="Barrero R.A."/>
            <person name="Guerrero F.D."/>
            <person name="Moolhuijzen P."/>
            <person name="Goolsby J.A."/>
            <person name="Tidwell J."/>
            <person name="Bellgard S.E."/>
            <person name="Bellgard M.I."/>
        </authorList>
    </citation>
    <scope>NUCLEOTIDE SEQUENCE</scope>
    <source>
        <tissue evidence="1">Shoot tissue taken approximately 20 cm above the soil surface</tissue>
    </source>
</reference>
<name>A0A0A9GAP0_ARUDO</name>
<proteinExistence type="predicted"/>
<reference evidence="1" key="1">
    <citation type="submission" date="2014-09" db="EMBL/GenBank/DDBJ databases">
        <authorList>
            <person name="Magalhaes I.L.F."/>
            <person name="Oliveira U."/>
            <person name="Santos F.R."/>
            <person name="Vidigal T.H.D.A."/>
            <person name="Brescovit A.D."/>
            <person name="Santos A.J."/>
        </authorList>
    </citation>
    <scope>NUCLEOTIDE SEQUENCE</scope>
    <source>
        <tissue evidence="1">Shoot tissue taken approximately 20 cm above the soil surface</tissue>
    </source>
</reference>